<keyword evidence="9" id="KW-1185">Reference proteome</keyword>
<dbReference type="InterPro" id="IPR036259">
    <property type="entry name" value="MFS_trans_sf"/>
</dbReference>
<evidence type="ECO:0000256" key="6">
    <source>
        <dbReference type="ARBA" id="ARBA00023136"/>
    </source>
</evidence>
<evidence type="ECO:0000256" key="4">
    <source>
        <dbReference type="ARBA" id="ARBA00022692"/>
    </source>
</evidence>
<organism evidence="8 9">
    <name type="scientific">Pseudaquabacterium rugosum</name>
    <dbReference type="NCBI Taxonomy" id="2984194"/>
    <lineage>
        <taxon>Bacteria</taxon>
        <taxon>Pseudomonadati</taxon>
        <taxon>Pseudomonadota</taxon>
        <taxon>Betaproteobacteria</taxon>
        <taxon>Burkholderiales</taxon>
        <taxon>Sphaerotilaceae</taxon>
        <taxon>Pseudaquabacterium</taxon>
    </lineage>
</organism>
<dbReference type="PANTHER" id="PTHR23513">
    <property type="entry name" value="INTEGRAL MEMBRANE EFFLUX PROTEIN-RELATED"/>
    <property type="match status" value="1"/>
</dbReference>
<keyword evidence="3" id="KW-1003">Cell membrane</keyword>
<dbReference type="RefSeq" id="WP_341376013.1">
    <property type="nucleotide sequence ID" value="NZ_JBBUTF010000021.1"/>
</dbReference>
<feature type="transmembrane region" description="Helical" evidence="7">
    <location>
        <begin position="24"/>
        <end position="46"/>
    </location>
</feature>
<feature type="transmembrane region" description="Helical" evidence="7">
    <location>
        <begin position="52"/>
        <end position="73"/>
    </location>
</feature>
<evidence type="ECO:0000256" key="1">
    <source>
        <dbReference type="ARBA" id="ARBA00004651"/>
    </source>
</evidence>
<dbReference type="Pfam" id="PF07690">
    <property type="entry name" value="MFS_1"/>
    <property type="match status" value="1"/>
</dbReference>
<comment type="subcellular location">
    <subcellularLocation>
        <location evidence="1">Cell membrane</location>
        <topology evidence="1">Multi-pass membrane protein</topology>
    </subcellularLocation>
</comment>
<dbReference type="SUPFAM" id="SSF103473">
    <property type="entry name" value="MFS general substrate transporter"/>
    <property type="match status" value="1"/>
</dbReference>
<gene>
    <name evidence="8" type="ORF">AACH11_19880</name>
</gene>
<keyword evidence="2" id="KW-0813">Transport</keyword>
<feature type="transmembrane region" description="Helical" evidence="7">
    <location>
        <begin position="417"/>
        <end position="439"/>
    </location>
</feature>
<feature type="transmembrane region" description="Helical" evidence="7">
    <location>
        <begin position="85"/>
        <end position="102"/>
    </location>
</feature>
<dbReference type="InterPro" id="IPR011701">
    <property type="entry name" value="MFS"/>
</dbReference>
<feature type="transmembrane region" description="Helical" evidence="7">
    <location>
        <begin position="305"/>
        <end position="323"/>
    </location>
</feature>
<name>A0ABU9BE75_9BURK</name>
<evidence type="ECO:0000313" key="8">
    <source>
        <dbReference type="EMBL" id="MEK8028227.1"/>
    </source>
</evidence>
<dbReference type="EMBL" id="JBBUTF010000021">
    <property type="protein sequence ID" value="MEK8028227.1"/>
    <property type="molecule type" value="Genomic_DNA"/>
</dbReference>
<protein>
    <submittedName>
        <fullName evidence="8">MFS transporter</fullName>
    </submittedName>
</protein>
<feature type="transmembrane region" description="Helical" evidence="7">
    <location>
        <begin position="219"/>
        <end position="239"/>
    </location>
</feature>
<sequence>MNPDVAPPIPDLGWRSAPHYWRFLINRLTGGAANQMLMVALGWQMYDLTGRAWDLGMVGLAQFLPILLLTLPAGHLVDRHDRRRLLALSLAVQGVVAVVLATGSLSGWVSPTVVLVMSVLLGAGRALQMPSQQALLPGLVPATLLPRAMATSSSVMQASIIGGPAAGGALYAWGARWGEGAVDGAGVAAVAHTGTAEAAGAAVAQTAAHAAAAAQYGAALVYGVALLLLAVAIAAVLTIRPGATPARRPSAGWKDVTAGLHYIRQRPVMLGAISLDLFAVLLGGATALLPIFARDILHVGPEGLGLLRAAPAFGAVLTGLALARWPLERRAGRWLLTAVAIYGVSMIGFGLATSFALAFAALLVSGAADMISVVIRQTLVQLETPDDMRGRVGAVNTVFIGASNQLGEFESGVTAAALGPVGSVLLGGFGTLAVVALWWRIFPDLARRDRLVVEGRPAAAAG</sequence>
<dbReference type="CDD" id="cd06173">
    <property type="entry name" value="MFS_MefA_like"/>
    <property type="match status" value="1"/>
</dbReference>
<proteinExistence type="predicted"/>
<feature type="transmembrane region" description="Helical" evidence="7">
    <location>
        <begin position="335"/>
        <end position="364"/>
    </location>
</feature>
<evidence type="ECO:0000256" key="7">
    <source>
        <dbReference type="SAM" id="Phobius"/>
    </source>
</evidence>
<comment type="caution">
    <text evidence="8">The sequence shown here is derived from an EMBL/GenBank/DDBJ whole genome shotgun (WGS) entry which is preliminary data.</text>
</comment>
<evidence type="ECO:0000256" key="2">
    <source>
        <dbReference type="ARBA" id="ARBA00022448"/>
    </source>
</evidence>
<keyword evidence="4 7" id="KW-0812">Transmembrane</keyword>
<dbReference type="Gene3D" id="1.20.1250.20">
    <property type="entry name" value="MFS general substrate transporter like domains"/>
    <property type="match status" value="1"/>
</dbReference>
<reference evidence="8 9" key="1">
    <citation type="submission" date="2024-04" db="EMBL/GenBank/DDBJ databases">
        <title>Novel species of the genus Ideonella isolated from streams.</title>
        <authorList>
            <person name="Lu H."/>
        </authorList>
    </citation>
    <scope>NUCLEOTIDE SEQUENCE [LARGE SCALE GENOMIC DNA]</scope>
    <source>
        <strain evidence="8 9">BYS139W</strain>
    </source>
</reference>
<dbReference type="PANTHER" id="PTHR23513:SF9">
    <property type="entry name" value="ENTEROBACTIN EXPORTER ENTS"/>
    <property type="match status" value="1"/>
</dbReference>
<accession>A0ABU9BE75</accession>
<evidence type="ECO:0000313" key="9">
    <source>
        <dbReference type="Proteomes" id="UP001368500"/>
    </source>
</evidence>
<evidence type="ECO:0000256" key="5">
    <source>
        <dbReference type="ARBA" id="ARBA00022989"/>
    </source>
</evidence>
<keyword evidence="5 7" id="KW-1133">Transmembrane helix</keyword>
<evidence type="ECO:0000256" key="3">
    <source>
        <dbReference type="ARBA" id="ARBA00022475"/>
    </source>
</evidence>
<keyword evidence="6 7" id="KW-0472">Membrane</keyword>
<dbReference type="Proteomes" id="UP001368500">
    <property type="component" value="Unassembled WGS sequence"/>
</dbReference>
<feature type="transmembrane region" description="Helical" evidence="7">
    <location>
        <begin position="268"/>
        <end position="293"/>
    </location>
</feature>